<dbReference type="OrthoDB" id="564699at2"/>
<dbReference type="InterPro" id="IPR021251">
    <property type="entry name" value="DUF2793"/>
</dbReference>
<sequence>MAEYHTARYELPLLAAGQAHKELFHNEAITLVDFLIDPVVQAITADPGLLAPENGQCWLVAASATGDWAGHAGKIAAWTNNGWQFIAPVEGMRVMLADSAVAAIFRQDTWLHCDPVSSATAGTTIDSEARAVIDSILIALQTHAILPKN</sequence>
<evidence type="ECO:0000313" key="2">
    <source>
        <dbReference type="Proteomes" id="UP000185192"/>
    </source>
</evidence>
<keyword evidence="2" id="KW-1185">Reference proteome</keyword>
<evidence type="ECO:0000313" key="1">
    <source>
        <dbReference type="EMBL" id="SIN59618.1"/>
    </source>
</evidence>
<gene>
    <name evidence="1" type="ORF">SAMN02745824_0147</name>
</gene>
<dbReference type="STRING" id="1123272.SAMN02745824_0147"/>
<protein>
    <recommendedName>
        <fullName evidence="3">DUF2793 domain-containing protein</fullName>
    </recommendedName>
</protein>
<name>A0A1N6CM17_9SPHN</name>
<dbReference type="Pfam" id="PF10983">
    <property type="entry name" value="DUF2793"/>
    <property type="match status" value="1"/>
</dbReference>
<proteinExistence type="predicted"/>
<dbReference type="Proteomes" id="UP000185192">
    <property type="component" value="Unassembled WGS sequence"/>
</dbReference>
<organism evidence="1 2">
    <name type="scientific">Parasphingorhabdus marina DSM 22363</name>
    <dbReference type="NCBI Taxonomy" id="1123272"/>
    <lineage>
        <taxon>Bacteria</taxon>
        <taxon>Pseudomonadati</taxon>
        <taxon>Pseudomonadota</taxon>
        <taxon>Alphaproteobacteria</taxon>
        <taxon>Sphingomonadales</taxon>
        <taxon>Sphingomonadaceae</taxon>
        <taxon>Parasphingorhabdus</taxon>
    </lineage>
</organism>
<reference evidence="2" key="1">
    <citation type="submission" date="2016-11" db="EMBL/GenBank/DDBJ databases">
        <authorList>
            <person name="Varghese N."/>
            <person name="Submissions S."/>
        </authorList>
    </citation>
    <scope>NUCLEOTIDE SEQUENCE [LARGE SCALE GENOMIC DNA]</scope>
    <source>
        <strain evidence="2">DSM 22363</strain>
    </source>
</reference>
<accession>A0A1N6CM17</accession>
<dbReference type="RefSeq" id="WP_074203265.1">
    <property type="nucleotide sequence ID" value="NZ_FSQW01000001.1"/>
</dbReference>
<dbReference type="AlphaFoldDB" id="A0A1N6CM17"/>
<dbReference type="EMBL" id="FSQW01000001">
    <property type="protein sequence ID" value="SIN59618.1"/>
    <property type="molecule type" value="Genomic_DNA"/>
</dbReference>
<evidence type="ECO:0008006" key="3">
    <source>
        <dbReference type="Google" id="ProtNLM"/>
    </source>
</evidence>